<dbReference type="AlphaFoldDB" id="A0AAV4V9T3"/>
<gene>
    <name evidence="1" type="ORF">CDAR_456531</name>
</gene>
<organism evidence="1 2">
    <name type="scientific">Caerostris darwini</name>
    <dbReference type="NCBI Taxonomy" id="1538125"/>
    <lineage>
        <taxon>Eukaryota</taxon>
        <taxon>Metazoa</taxon>
        <taxon>Ecdysozoa</taxon>
        <taxon>Arthropoda</taxon>
        <taxon>Chelicerata</taxon>
        <taxon>Arachnida</taxon>
        <taxon>Araneae</taxon>
        <taxon>Araneomorphae</taxon>
        <taxon>Entelegynae</taxon>
        <taxon>Araneoidea</taxon>
        <taxon>Araneidae</taxon>
        <taxon>Caerostris</taxon>
    </lineage>
</organism>
<dbReference type="EMBL" id="BPLQ01012646">
    <property type="protein sequence ID" value="GIY66706.1"/>
    <property type="molecule type" value="Genomic_DNA"/>
</dbReference>
<sequence>MIQKYITQRNPPQTYTLHPIIFTLGHVAFKCPDNECLLYSRVSFISRGKKEAIILFQLPSRKGSISRPKRSFSTLFVDPSCFFIVCPNSFLRRGITNFLLP</sequence>
<evidence type="ECO:0000313" key="1">
    <source>
        <dbReference type="EMBL" id="GIY66706.1"/>
    </source>
</evidence>
<name>A0AAV4V9T3_9ARAC</name>
<evidence type="ECO:0000313" key="2">
    <source>
        <dbReference type="Proteomes" id="UP001054837"/>
    </source>
</evidence>
<keyword evidence="2" id="KW-1185">Reference proteome</keyword>
<accession>A0AAV4V9T3</accession>
<comment type="caution">
    <text evidence="1">The sequence shown here is derived from an EMBL/GenBank/DDBJ whole genome shotgun (WGS) entry which is preliminary data.</text>
</comment>
<protein>
    <submittedName>
        <fullName evidence="1">Uncharacterized protein</fullName>
    </submittedName>
</protein>
<dbReference type="Proteomes" id="UP001054837">
    <property type="component" value="Unassembled WGS sequence"/>
</dbReference>
<reference evidence="1 2" key="1">
    <citation type="submission" date="2021-06" db="EMBL/GenBank/DDBJ databases">
        <title>Caerostris darwini draft genome.</title>
        <authorList>
            <person name="Kono N."/>
            <person name="Arakawa K."/>
        </authorList>
    </citation>
    <scope>NUCLEOTIDE SEQUENCE [LARGE SCALE GENOMIC DNA]</scope>
</reference>
<proteinExistence type="predicted"/>